<dbReference type="PANTHER" id="PTHR12984:SF15">
    <property type="entry name" value="PROTEIN-ASSOCIATING WITH THE CARBOXYL-TERMINAL DOMAIN OF EZRIN"/>
    <property type="match status" value="1"/>
</dbReference>
<feature type="region of interest" description="Disordered" evidence="1">
    <location>
        <begin position="229"/>
        <end position="325"/>
    </location>
</feature>
<feature type="compositionally biased region" description="Polar residues" evidence="1">
    <location>
        <begin position="283"/>
        <end position="293"/>
    </location>
</feature>
<dbReference type="AlphaFoldDB" id="A0A0M3KCU7"/>
<evidence type="ECO:0000313" key="2">
    <source>
        <dbReference type="WBParaSite" id="ASIM_0001879901-mRNA-1"/>
    </source>
</evidence>
<dbReference type="Gene3D" id="1.25.10.10">
    <property type="entry name" value="Leucine-rich Repeat Variant"/>
    <property type="match status" value="1"/>
</dbReference>
<feature type="compositionally biased region" description="Acidic residues" evidence="1">
    <location>
        <begin position="256"/>
        <end position="265"/>
    </location>
</feature>
<dbReference type="InterPro" id="IPR011989">
    <property type="entry name" value="ARM-like"/>
</dbReference>
<dbReference type="PANTHER" id="PTHR12984">
    <property type="entry name" value="SCY1-RELATED S/T PROTEIN KINASE-LIKE"/>
    <property type="match status" value="1"/>
</dbReference>
<feature type="region of interest" description="Disordered" evidence="1">
    <location>
        <begin position="367"/>
        <end position="396"/>
    </location>
</feature>
<feature type="compositionally biased region" description="Polar residues" evidence="1">
    <location>
        <begin position="229"/>
        <end position="254"/>
    </location>
</feature>
<dbReference type="InterPro" id="IPR051177">
    <property type="entry name" value="CIK-Related_Protein"/>
</dbReference>
<sequence length="396" mass="44260">LKEIPEVIIGKRLVSTLLSRYVLLEQCAHSILYPVLLRPSDMENSEKRNGLLSFDGFRKWVVPEVLRIFPVHDKSVRIALLNHFPLYINYFTQSQLTNVILPELRLGMCDSDDDLVSASLHSMAHLVPILGGSAVTGLPHKKSFADGTPKKEGLYCRENVLRSHVSSPLIVLTPTIDTKKDDNSYSLSPSNNLSRLLSEDDDYYDAHERNNIKLRLISTNDDEICASSLSTSELQSNEQMNDAVQSEWSTNWGSDGNEDENDTEYDSPASLSSPMSPLEPISASQHGDASNLQPYPHIVKQSTPTDMRNDTDEAEKSKDENCTVDDDIDYFADMEPIIKKTPSLNEYSTKQPHESIASNFTSRFSILPADDPSTTPDANANNYGAWETTIDDWDAD</sequence>
<protein>
    <submittedName>
        <fullName evidence="2">PXA domain-containing protein</fullName>
    </submittedName>
</protein>
<accession>A0A0M3KCU7</accession>
<dbReference type="WBParaSite" id="ASIM_0001879901-mRNA-1">
    <property type="protein sequence ID" value="ASIM_0001879901-mRNA-1"/>
    <property type="gene ID" value="ASIM_0001879901"/>
</dbReference>
<feature type="compositionally biased region" description="Basic and acidic residues" evidence="1">
    <location>
        <begin position="307"/>
        <end position="321"/>
    </location>
</feature>
<feature type="compositionally biased region" description="Polar residues" evidence="1">
    <location>
        <begin position="372"/>
        <end position="382"/>
    </location>
</feature>
<name>A0A0M3KCU7_ANISI</name>
<feature type="compositionally biased region" description="Low complexity" evidence="1">
    <location>
        <begin position="267"/>
        <end position="282"/>
    </location>
</feature>
<evidence type="ECO:0000256" key="1">
    <source>
        <dbReference type="SAM" id="MobiDB-lite"/>
    </source>
</evidence>
<reference evidence="2" key="1">
    <citation type="submission" date="2017-02" db="UniProtKB">
        <authorList>
            <consortium name="WormBaseParasite"/>
        </authorList>
    </citation>
    <scope>IDENTIFICATION</scope>
</reference>
<organism evidence="2">
    <name type="scientific">Anisakis simplex</name>
    <name type="common">Herring worm</name>
    <dbReference type="NCBI Taxonomy" id="6269"/>
    <lineage>
        <taxon>Eukaryota</taxon>
        <taxon>Metazoa</taxon>
        <taxon>Ecdysozoa</taxon>
        <taxon>Nematoda</taxon>
        <taxon>Chromadorea</taxon>
        <taxon>Rhabditida</taxon>
        <taxon>Spirurina</taxon>
        <taxon>Ascaridomorpha</taxon>
        <taxon>Ascaridoidea</taxon>
        <taxon>Anisakidae</taxon>
        <taxon>Anisakis</taxon>
        <taxon>Anisakis simplex complex</taxon>
    </lineage>
</organism>
<proteinExistence type="predicted"/>